<evidence type="ECO:0000313" key="1">
    <source>
        <dbReference type="EMBL" id="GMQ64605.1"/>
    </source>
</evidence>
<dbReference type="Proteomes" id="UP001374599">
    <property type="component" value="Unassembled WGS sequence"/>
</dbReference>
<name>A0ACB5UP21_9FIRM</name>
<reference evidence="1" key="1">
    <citation type="submission" date="2023-09" db="EMBL/GenBank/DDBJ databases">
        <title>Vallitalea sediminicola and Vallitalea maricola sp. nov., anaerobic bacteria isolated from marine sediment.</title>
        <authorList>
            <person name="Hirano S."/>
            <person name="Maeda A."/>
            <person name="Terahara T."/>
            <person name="Mori K."/>
            <person name="Hamada M."/>
            <person name="Matsumoto R."/>
            <person name="Kobayashi T."/>
        </authorList>
    </citation>
    <scope>NUCLEOTIDE SEQUENCE</scope>
    <source>
        <strain evidence="1">AN17-2</strain>
    </source>
</reference>
<comment type="caution">
    <text evidence="1">The sequence shown here is derived from an EMBL/GenBank/DDBJ whole genome shotgun (WGS) entry which is preliminary data.</text>
</comment>
<proteinExistence type="predicted"/>
<organism evidence="1 2">
    <name type="scientific">Vallitalea maricola</name>
    <dbReference type="NCBI Taxonomy" id="3074433"/>
    <lineage>
        <taxon>Bacteria</taxon>
        <taxon>Bacillati</taxon>
        <taxon>Bacillota</taxon>
        <taxon>Clostridia</taxon>
        <taxon>Lachnospirales</taxon>
        <taxon>Vallitaleaceae</taxon>
        <taxon>Vallitalea</taxon>
    </lineage>
</organism>
<evidence type="ECO:0000313" key="2">
    <source>
        <dbReference type="Proteomes" id="UP001374599"/>
    </source>
</evidence>
<dbReference type="EMBL" id="BTPU01000076">
    <property type="protein sequence ID" value="GMQ64605.1"/>
    <property type="molecule type" value="Genomic_DNA"/>
</dbReference>
<keyword evidence="2" id="KW-1185">Reference proteome</keyword>
<accession>A0ACB5UP21</accession>
<sequence>MYSLRKKKIRGARRKYNKLLERLVSNTNDFPDLENQLYWHLHMPCSDLLLNSPKTPSYVRTGCIKTIIERTKYLINIKPHSMRNSKVVAAISIPYLWDSQIIVFNDNEYFNSFFDRNDKYQKWLPISNEDTSSRFLDRWSISTVGDLEIKGYKEIICDDDYNYQGEIWFIGELSMQI</sequence>
<gene>
    <name evidence="1" type="ORF">AN2V17_38430</name>
</gene>
<protein>
    <submittedName>
        <fullName evidence="1">DUF3916 domain-containing protein</fullName>
    </submittedName>
</protein>